<dbReference type="InterPro" id="IPR036249">
    <property type="entry name" value="Thioredoxin-like_sf"/>
</dbReference>
<dbReference type="Gene3D" id="3.40.30.10">
    <property type="entry name" value="Glutaredoxin"/>
    <property type="match status" value="1"/>
</dbReference>
<sequence length="166" mass="19245">MKVSYEALAQTFMHLKWLFLVLATLIDGKVAYINNNEEAAIKRAVEKAVHNLTDEELMVRNAVKDEGYEISPWGITVIIRENCYWSKTMLKYLDDRDVKYNLIVAKDMDSMTDLLHTMRHVKRKFPAVYVDDMYVGGYEKALNDSNFNEWVNNKGIENGLEKDSVV</sequence>
<dbReference type="RefSeq" id="XP_007604358.1">
    <property type="nucleotide sequence ID" value="XM_007604296.1"/>
</dbReference>
<feature type="signal peptide" evidence="1">
    <location>
        <begin position="1"/>
        <end position="31"/>
    </location>
</feature>
<dbReference type="GeneID" id="19881623"/>
<proteinExistence type="predicted"/>
<accession>L2GP15</accession>
<dbReference type="HOGENOM" id="CLU_1604023_0_0_1"/>
<reference evidence="3" key="1">
    <citation type="submission" date="2011-05" db="EMBL/GenBank/DDBJ databases">
        <title>The genome sequence of Vittaforma corneae strain ATCC 50505.</title>
        <authorList>
            <consortium name="The Broad Institute Genome Sequencing Platform"/>
            <person name="Cuomo C."/>
            <person name="Didier E."/>
            <person name="Bowers L."/>
            <person name="Young S.K."/>
            <person name="Zeng Q."/>
            <person name="Gargeya S."/>
            <person name="Fitzgerald M."/>
            <person name="Haas B."/>
            <person name="Abouelleil A."/>
            <person name="Alvarado L."/>
            <person name="Arachchi H.M."/>
            <person name="Berlin A."/>
            <person name="Chapman S.B."/>
            <person name="Gearin G."/>
            <person name="Goldberg J."/>
            <person name="Griggs A."/>
            <person name="Gujja S."/>
            <person name="Hansen M."/>
            <person name="Heiman D."/>
            <person name="Howarth C."/>
            <person name="Larimer J."/>
            <person name="Lui A."/>
            <person name="MacDonald P.J.P."/>
            <person name="McCowen C."/>
            <person name="Montmayeur A."/>
            <person name="Murphy C."/>
            <person name="Neiman D."/>
            <person name="Pearson M."/>
            <person name="Priest M."/>
            <person name="Roberts A."/>
            <person name="Saif S."/>
            <person name="Shea T."/>
            <person name="Sisk P."/>
            <person name="Stolte C."/>
            <person name="Sykes S."/>
            <person name="Wortman J."/>
            <person name="Nusbaum C."/>
            <person name="Birren B."/>
        </authorList>
    </citation>
    <scope>NUCLEOTIDE SEQUENCE [LARGE SCALE GENOMIC DNA]</scope>
    <source>
        <strain evidence="3">ATCC 50505</strain>
    </source>
</reference>
<dbReference type="AlphaFoldDB" id="L2GP15"/>
<dbReference type="EMBL" id="JH370135">
    <property type="protein sequence ID" value="ELA42062.1"/>
    <property type="molecule type" value="Genomic_DNA"/>
</dbReference>
<evidence type="ECO:0008006" key="4">
    <source>
        <dbReference type="Google" id="ProtNLM"/>
    </source>
</evidence>
<feature type="chain" id="PRO_5003959871" description="Glutaredoxin domain-containing protein" evidence="1">
    <location>
        <begin position="32"/>
        <end position="166"/>
    </location>
</feature>
<organism evidence="2 3">
    <name type="scientific">Vittaforma corneae (strain ATCC 50505)</name>
    <name type="common">Microsporidian parasite</name>
    <name type="synonym">Nosema corneum</name>
    <dbReference type="NCBI Taxonomy" id="993615"/>
    <lineage>
        <taxon>Eukaryota</taxon>
        <taxon>Fungi</taxon>
        <taxon>Fungi incertae sedis</taxon>
        <taxon>Microsporidia</taxon>
        <taxon>Nosematidae</taxon>
        <taxon>Vittaforma</taxon>
    </lineage>
</organism>
<dbReference type="SUPFAM" id="SSF52833">
    <property type="entry name" value="Thioredoxin-like"/>
    <property type="match status" value="1"/>
</dbReference>
<evidence type="ECO:0000256" key="1">
    <source>
        <dbReference type="SAM" id="SignalP"/>
    </source>
</evidence>
<keyword evidence="1" id="KW-0732">Signal</keyword>
<protein>
    <recommendedName>
        <fullName evidence="4">Glutaredoxin domain-containing protein</fullName>
    </recommendedName>
</protein>
<evidence type="ECO:0000313" key="2">
    <source>
        <dbReference type="EMBL" id="ELA42062.1"/>
    </source>
</evidence>
<dbReference type="VEuPathDB" id="MicrosporidiaDB:VICG_00911"/>
<dbReference type="InParanoid" id="L2GP15"/>
<name>L2GP15_VITCO</name>
<dbReference type="Proteomes" id="UP000011082">
    <property type="component" value="Unassembled WGS sequence"/>
</dbReference>
<keyword evidence="3" id="KW-1185">Reference proteome</keyword>
<evidence type="ECO:0000313" key="3">
    <source>
        <dbReference type="Proteomes" id="UP000011082"/>
    </source>
</evidence>
<gene>
    <name evidence="2" type="ORF">VICG_00911</name>
</gene>